<keyword evidence="6" id="KW-0560">Oxidoreductase</keyword>
<evidence type="ECO:0000313" key="7">
    <source>
        <dbReference type="Proteomes" id="UP001597361"/>
    </source>
</evidence>
<dbReference type="Pfam" id="PF08534">
    <property type="entry name" value="Redoxin"/>
    <property type="match status" value="1"/>
</dbReference>
<protein>
    <submittedName>
        <fullName evidence="6">Peroxiredoxin family protein</fullName>
        <ecNumber evidence="6">1.11.1.24</ecNumber>
    </submittedName>
</protein>
<dbReference type="PROSITE" id="PS51352">
    <property type="entry name" value="THIOREDOXIN_2"/>
    <property type="match status" value="1"/>
</dbReference>
<dbReference type="PANTHER" id="PTHR42852">
    <property type="entry name" value="THIOL:DISULFIDE INTERCHANGE PROTEIN DSBE"/>
    <property type="match status" value="1"/>
</dbReference>
<dbReference type="RefSeq" id="WP_376886566.1">
    <property type="nucleotide sequence ID" value="NZ_JBHUHR010000038.1"/>
</dbReference>
<evidence type="ECO:0000256" key="4">
    <source>
        <dbReference type="ARBA" id="ARBA00023284"/>
    </source>
</evidence>
<dbReference type="CDD" id="cd02966">
    <property type="entry name" value="TlpA_like_family"/>
    <property type="match status" value="1"/>
</dbReference>
<proteinExistence type="predicted"/>
<evidence type="ECO:0000256" key="2">
    <source>
        <dbReference type="ARBA" id="ARBA00022748"/>
    </source>
</evidence>
<sequence length="409" mass="45986">MKSHILLIGIVCIILSSCGKSENSSVNLGGTWRAELDISPDKLPFELEFIKSGEKWVINIINGEEKLELDDAYMKNDSIFIPLGIFDSEIRAVVEKDSLLRGIYVRNYSSDYSIPFSAKKGKYDRFDVSESPKTDFSGKWKTIFQDSKGKTSEAIGSFEQTENKIHGTFLTPLGDYRYLEGNVSGSTFYLSAFDGSHAFFFTGELLEDGSIQGRFRSGPRYEETFIAVRDEEFELPDSYGLTHLKEGYDELDFSFPDIDGNMVSIKDDKFRDKVVLVQLFGTWCPNCMDETKFLAPWYQKNKDRGIEIIGLAFESKPDFDYASQRVKKSAEKLGVDYTFLIAGVSNKEKAAEALPALSSVVAFPTLVYIDKKGKVRHIHTGFNGPGTGGLYDRWVEEHEELVEGLLGEG</sequence>
<dbReference type="EMBL" id="JBHUHR010000038">
    <property type="protein sequence ID" value="MFD2035631.1"/>
    <property type="molecule type" value="Genomic_DNA"/>
</dbReference>
<evidence type="ECO:0000313" key="6">
    <source>
        <dbReference type="EMBL" id="MFD2035631.1"/>
    </source>
</evidence>
<reference evidence="7" key="1">
    <citation type="journal article" date="2019" name="Int. J. Syst. Evol. Microbiol.">
        <title>The Global Catalogue of Microorganisms (GCM) 10K type strain sequencing project: providing services to taxonomists for standard genome sequencing and annotation.</title>
        <authorList>
            <consortium name="The Broad Institute Genomics Platform"/>
            <consortium name="The Broad Institute Genome Sequencing Center for Infectious Disease"/>
            <person name="Wu L."/>
            <person name="Ma J."/>
        </authorList>
    </citation>
    <scope>NUCLEOTIDE SEQUENCE [LARGE SCALE GENOMIC DNA]</scope>
    <source>
        <strain evidence="7">CGMCC 1.15180</strain>
    </source>
</reference>
<dbReference type="Proteomes" id="UP001597361">
    <property type="component" value="Unassembled WGS sequence"/>
</dbReference>
<comment type="caution">
    <text evidence="6">The sequence shown here is derived from an EMBL/GenBank/DDBJ whole genome shotgun (WGS) entry which is preliminary data.</text>
</comment>
<dbReference type="PROSITE" id="PS51257">
    <property type="entry name" value="PROKAR_LIPOPROTEIN"/>
    <property type="match status" value="1"/>
</dbReference>
<evidence type="ECO:0000256" key="3">
    <source>
        <dbReference type="ARBA" id="ARBA00023157"/>
    </source>
</evidence>
<comment type="subcellular location">
    <subcellularLocation>
        <location evidence="1">Cell envelope</location>
    </subcellularLocation>
</comment>
<dbReference type="Gene3D" id="3.40.30.10">
    <property type="entry name" value="Glutaredoxin"/>
    <property type="match status" value="1"/>
</dbReference>
<keyword evidence="3" id="KW-1015">Disulfide bond</keyword>
<evidence type="ECO:0000259" key="5">
    <source>
        <dbReference type="PROSITE" id="PS51352"/>
    </source>
</evidence>
<dbReference type="InterPro" id="IPR036249">
    <property type="entry name" value="Thioredoxin-like_sf"/>
</dbReference>
<evidence type="ECO:0000256" key="1">
    <source>
        <dbReference type="ARBA" id="ARBA00004196"/>
    </source>
</evidence>
<dbReference type="GO" id="GO:0140824">
    <property type="term" value="F:thioredoxin-dependent peroxiredoxin activity"/>
    <property type="evidence" value="ECO:0007669"/>
    <property type="project" value="UniProtKB-EC"/>
</dbReference>
<dbReference type="SUPFAM" id="SSF52833">
    <property type="entry name" value="Thioredoxin-like"/>
    <property type="match status" value="1"/>
</dbReference>
<dbReference type="InterPro" id="IPR013766">
    <property type="entry name" value="Thioredoxin_domain"/>
</dbReference>
<accession>A0ABW4VNC1</accession>
<keyword evidence="6" id="KW-0575">Peroxidase</keyword>
<dbReference type="InterPro" id="IPR050553">
    <property type="entry name" value="Thioredoxin_ResA/DsbE_sf"/>
</dbReference>
<feature type="domain" description="Thioredoxin" evidence="5">
    <location>
        <begin position="244"/>
        <end position="400"/>
    </location>
</feature>
<keyword evidence="7" id="KW-1185">Reference proteome</keyword>
<dbReference type="PANTHER" id="PTHR42852:SF6">
    <property type="entry name" value="THIOL:DISULFIDE INTERCHANGE PROTEIN DSBE"/>
    <property type="match status" value="1"/>
</dbReference>
<organism evidence="6 7">
    <name type="scientific">Belliella marina</name>
    <dbReference type="NCBI Taxonomy" id="1644146"/>
    <lineage>
        <taxon>Bacteria</taxon>
        <taxon>Pseudomonadati</taxon>
        <taxon>Bacteroidota</taxon>
        <taxon>Cytophagia</taxon>
        <taxon>Cytophagales</taxon>
        <taxon>Cyclobacteriaceae</taxon>
        <taxon>Belliella</taxon>
    </lineage>
</organism>
<keyword evidence="4" id="KW-0676">Redox-active center</keyword>
<gene>
    <name evidence="6" type="ORF">ACFSKL_12580</name>
</gene>
<dbReference type="EC" id="1.11.1.24" evidence="6"/>
<keyword evidence="2" id="KW-0201">Cytochrome c-type biogenesis</keyword>
<name>A0ABW4VNC1_9BACT</name>
<dbReference type="InterPro" id="IPR013740">
    <property type="entry name" value="Redoxin"/>
</dbReference>